<protein>
    <submittedName>
        <fullName evidence="4">Transcriptional regulator</fullName>
    </submittedName>
</protein>
<dbReference type="Proteomes" id="UP000215433">
    <property type="component" value="Unassembled WGS sequence"/>
</dbReference>
<sequence length="232" mass="26100">MTEDSTNTSPTIRLRLHVPTKEPTDTTPQHAIQGQLFDTGESTHTTGYRGSTASKIAGITYRQLDYWARKHIIEPSIQPSHGSGTRRLYAFKDIVILAVSKKLLDAGINLHNITTAINCLMQHTTNELEHITILCDGQTVYECTTDEQVIQLVRSGQAIFGVSVGSLWHHTKNALQHEEPIALADTKPTLDHNKPLDDITARRLHRQQELLRSAEHSRTIRLNETMREDLEA</sequence>
<dbReference type="RefSeq" id="WP_093961574.1">
    <property type="nucleotide sequence ID" value="NZ_NEWD01000049.1"/>
</dbReference>
<evidence type="ECO:0000313" key="5">
    <source>
        <dbReference type="Proteomes" id="UP000215433"/>
    </source>
</evidence>
<dbReference type="Gene3D" id="1.10.1660.10">
    <property type="match status" value="1"/>
</dbReference>
<gene>
    <name evidence="4" type="ORF">Tam10B_2487</name>
</gene>
<dbReference type="GO" id="GO:0003700">
    <property type="term" value="F:DNA-binding transcription factor activity"/>
    <property type="evidence" value="ECO:0007669"/>
    <property type="project" value="InterPro"/>
</dbReference>
<proteinExistence type="predicted"/>
<evidence type="ECO:0000313" key="4">
    <source>
        <dbReference type="EMBL" id="OXM99274.1"/>
    </source>
</evidence>
<dbReference type="GO" id="GO:0003677">
    <property type="term" value="F:DNA binding"/>
    <property type="evidence" value="ECO:0007669"/>
    <property type="project" value="UniProtKB-KW"/>
</dbReference>
<dbReference type="EMBL" id="NEWD01000049">
    <property type="protein sequence ID" value="OXM99274.1"/>
    <property type="molecule type" value="Genomic_DNA"/>
</dbReference>
<dbReference type="InterPro" id="IPR047057">
    <property type="entry name" value="MerR_fam"/>
</dbReference>
<dbReference type="SUPFAM" id="SSF46955">
    <property type="entry name" value="Putative DNA-binding domain"/>
    <property type="match status" value="1"/>
</dbReference>
<accession>A0A229VUF1</accession>
<dbReference type="InterPro" id="IPR009061">
    <property type="entry name" value="DNA-bd_dom_put_sf"/>
</dbReference>
<feature type="compositionally biased region" description="Polar residues" evidence="2">
    <location>
        <begin position="40"/>
        <end position="49"/>
    </location>
</feature>
<comment type="caution">
    <text evidence="4">The sequence shown here is derived from an EMBL/GenBank/DDBJ whole genome shotgun (WGS) entry which is preliminary data.</text>
</comment>
<name>A0A229VUF1_9BIFI</name>
<evidence type="ECO:0000256" key="1">
    <source>
        <dbReference type="ARBA" id="ARBA00023125"/>
    </source>
</evidence>
<feature type="region of interest" description="Disordered" evidence="2">
    <location>
        <begin position="19"/>
        <end position="49"/>
    </location>
</feature>
<dbReference type="OrthoDB" id="7410529at2"/>
<evidence type="ECO:0000256" key="2">
    <source>
        <dbReference type="SAM" id="MobiDB-lite"/>
    </source>
</evidence>
<dbReference type="Pfam" id="PF13411">
    <property type="entry name" value="MerR_1"/>
    <property type="match status" value="1"/>
</dbReference>
<feature type="domain" description="HTH merR-type" evidence="3">
    <location>
        <begin position="48"/>
        <end position="120"/>
    </location>
</feature>
<evidence type="ECO:0000259" key="3">
    <source>
        <dbReference type="SMART" id="SM00422"/>
    </source>
</evidence>
<keyword evidence="1" id="KW-0238">DNA-binding</keyword>
<dbReference type="InterPro" id="IPR000551">
    <property type="entry name" value="MerR-type_HTH_dom"/>
</dbReference>
<reference evidence="4 5" key="1">
    <citation type="submission" date="2017-05" db="EMBL/GenBank/DDBJ databases">
        <title>Bifidobacterium vansinderenii sp. nov.</title>
        <authorList>
            <person name="Lugli G.A."/>
            <person name="Duranti S."/>
            <person name="Mangifesta M."/>
        </authorList>
    </citation>
    <scope>NUCLEOTIDE SEQUENCE [LARGE SCALE GENOMIC DNA]</scope>
    <source>
        <strain evidence="4 5">Tam10B</strain>
    </source>
</reference>
<dbReference type="AlphaFoldDB" id="A0A229VUF1"/>
<organism evidence="4 5">
    <name type="scientific">Bifidobacterium vansinderenii</name>
    <dbReference type="NCBI Taxonomy" id="1984871"/>
    <lineage>
        <taxon>Bacteria</taxon>
        <taxon>Bacillati</taxon>
        <taxon>Actinomycetota</taxon>
        <taxon>Actinomycetes</taxon>
        <taxon>Bifidobacteriales</taxon>
        <taxon>Bifidobacteriaceae</taxon>
        <taxon>Bifidobacterium</taxon>
    </lineage>
</organism>
<dbReference type="PANTHER" id="PTHR30204:SF3">
    <property type="entry name" value="HTH MERR-TYPE DOMAIN-CONTAINING PROTEIN"/>
    <property type="match status" value="1"/>
</dbReference>
<dbReference type="SMART" id="SM00422">
    <property type="entry name" value="HTH_MERR"/>
    <property type="match status" value="1"/>
</dbReference>
<keyword evidence="5" id="KW-1185">Reference proteome</keyword>
<dbReference type="PANTHER" id="PTHR30204">
    <property type="entry name" value="REDOX-CYCLING DRUG-SENSING TRANSCRIPTIONAL ACTIVATOR SOXR"/>
    <property type="match status" value="1"/>
</dbReference>